<dbReference type="Proteomes" id="UP000606044">
    <property type="component" value="Unassembled WGS sequence"/>
</dbReference>
<dbReference type="Pfam" id="PF09838">
    <property type="entry name" value="DUF2065"/>
    <property type="match status" value="1"/>
</dbReference>
<keyword evidence="3" id="KW-1185">Reference proteome</keyword>
<accession>A0A917F7I2</accession>
<dbReference type="PANTHER" id="PTHR38602">
    <property type="entry name" value="INNER MEMBRANE PROTEIN-RELATED"/>
    <property type="match status" value="1"/>
</dbReference>
<evidence type="ECO:0000313" key="2">
    <source>
        <dbReference type="EMBL" id="GGF57920.1"/>
    </source>
</evidence>
<dbReference type="PANTHER" id="PTHR38602:SF1">
    <property type="entry name" value="INNER MEMBRANE PROTEIN"/>
    <property type="match status" value="1"/>
</dbReference>
<sequence>MAMRDLIAALGLVLVIEGLSLAAFPAAWRRAMKAVLKSPEAPMRIAGLAAGIVGVLLVWLVRS</sequence>
<comment type="caution">
    <text evidence="2">The sequence shown here is derived from an EMBL/GenBank/DDBJ whole genome shotgun (WGS) entry which is preliminary data.</text>
</comment>
<organism evidence="2 3">
    <name type="scientific">Azorhizobium oxalatiphilum</name>
    <dbReference type="NCBI Taxonomy" id="980631"/>
    <lineage>
        <taxon>Bacteria</taxon>
        <taxon>Pseudomonadati</taxon>
        <taxon>Pseudomonadota</taxon>
        <taxon>Alphaproteobacteria</taxon>
        <taxon>Hyphomicrobiales</taxon>
        <taxon>Xanthobacteraceae</taxon>
        <taxon>Azorhizobium</taxon>
    </lineage>
</organism>
<evidence type="ECO:0000256" key="1">
    <source>
        <dbReference type="SAM" id="Phobius"/>
    </source>
</evidence>
<gene>
    <name evidence="2" type="ORF">GCM10007301_17060</name>
</gene>
<evidence type="ECO:0008006" key="4">
    <source>
        <dbReference type="Google" id="ProtNLM"/>
    </source>
</evidence>
<keyword evidence="1" id="KW-1133">Transmembrane helix</keyword>
<keyword evidence="1" id="KW-0812">Transmembrane</keyword>
<evidence type="ECO:0000313" key="3">
    <source>
        <dbReference type="Proteomes" id="UP000606044"/>
    </source>
</evidence>
<proteinExistence type="predicted"/>
<reference evidence="2" key="1">
    <citation type="journal article" date="2014" name="Int. J. Syst. Evol. Microbiol.">
        <title>Complete genome sequence of Corynebacterium casei LMG S-19264T (=DSM 44701T), isolated from a smear-ripened cheese.</title>
        <authorList>
            <consortium name="US DOE Joint Genome Institute (JGI-PGF)"/>
            <person name="Walter F."/>
            <person name="Albersmeier A."/>
            <person name="Kalinowski J."/>
            <person name="Ruckert C."/>
        </authorList>
    </citation>
    <scope>NUCLEOTIDE SEQUENCE</scope>
    <source>
        <strain evidence="2">CCM 7897</strain>
    </source>
</reference>
<dbReference type="InterPro" id="IPR019201">
    <property type="entry name" value="DUF2065"/>
</dbReference>
<keyword evidence="1" id="KW-0472">Membrane</keyword>
<name>A0A917F7I2_9HYPH</name>
<protein>
    <recommendedName>
        <fullName evidence="4">DUF2065 domain-containing protein</fullName>
    </recommendedName>
</protein>
<dbReference type="AlphaFoldDB" id="A0A917F7I2"/>
<dbReference type="EMBL" id="BMCT01000001">
    <property type="protein sequence ID" value="GGF57920.1"/>
    <property type="molecule type" value="Genomic_DNA"/>
</dbReference>
<reference evidence="2" key="2">
    <citation type="submission" date="2020-09" db="EMBL/GenBank/DDBJ databases">
        <authorList>
            <person name="Sun Q."/>
            <person name="Sedlacek I."/>
        </authorList>
    </citation>
    <scope>NUCLEOTIDE SEQUENCE</scope>
    <source>
        <strain evidence="2">CCM 7897</strain>
    </source>
</reference>
<feature type="transmembrane region" description="Helical" evidence="1">
    <location>
        <begin position="41"/>
        <end position="61"/>
    </location>
</feature>